<dbReference type="EMBL" id="JAAXQQ010000008">
    <property type="protein sequence ID" value="MBY3066217.1"/>
    <property type="molecule type" value="Genomic_DNA"/>
</dbReference>
<sequence>MSTFDSTLKINRAGVDALLARDALDGIEFEDAIAGEDTQWEPMIRHWSVDAAGRNTLTHITYITPHEVDSLSTTWTKANSFRAIREEAYARIAQWHSGRDPNVAQKVVRELGRLKNGWAGLDSVAPSGNILRDIQLVASSLPSSTRSPDVEVDPDDGSVVLRWMQQAALRSFSLTFVGEGWVTGFYSADDSSAPAWRLKASDSIRLAIKFSPDNVQSLLTQ</sequence>
<organism evidence="1 2">
    <name type="scientific">Rhizobium laguerreae</name>
    <dbReference type="NCBI Taxonomy" id="1076926"/>
    <lineage>
        <taxon>Bacteria</taxon>
        <taxon>Pseudomonadati</taxon>
        <taxon>Pseudomonadota</taxon>
        <taxon>Alphaproteobacteria</taxon>
        <taxon>Hyphomicrobiales</taxon>
        <taxon>Rhizobiaceae</taxon>
        <taxon>Rhizobium/Agrobacterium group</taxon>
        <taxon>Rhizobium</taxon>
    </lineage>
</organism>
<accession>A0AB35FIS1</accession>
<dbReference type="Proteomes" id="UP000758022">
    <property type="component" value="Unassembled WGS sequence"/>
</dbReference>
<proteinExistence type="predicted"/>
<name>A0AB35FIS1_9HYPH</name>
<dbReference type="AlphaFoldDB" id="A0AB35FIS1"/>
<evidence type="ECO:0000313" key="1">
    <source>
        <dbReference type="EMBL" id="MBY3066217.1"/>
    </source>
</evidence>
<protein>
    <submittedName>
        <fullName evidence="1">Uncharacterized protein</fullName>
    </submittedName>
</protein>
<reference evidence="1" key="1">
    <citation type="submission" date="2020-04" db="EMBL/GenBank/DDBJ databases">
        <title>Global-level population genomics supports evidence of horizontal gene transfer on evolution of Rhizobia in Lentils.</title>
        <authorList>
            <person name="Gai Y."/>
            <person name="Cook D."/>
            <person name="Riely B."/>
        </authorList>
    </citation>
    <scope>NUCLEOTIDE SEQUENCE</scope>
    <source>
        <strain evidence="1">TLR9</strain>
    </source>
</reference>
<gene>
    <name evidence="1" type="ORF">HFO74_22820</name>
</gene>
<dbReference type="RefSeq" id="WP_168255283.1">
    <property type="nucleotide sequence ID" value="NZ_JAAXQQ010000008.1"/>
</dbReference>
<evidence type="ECO:0000313" key="2">
    <source>
        <dbReference type="Proteomes" id="UP000758022"/>
    </source>
</evidence>
<comment type="caution">
    <text evidence="1">The sequence shown here is derived from an EMBL/GenBank/DDBJ whole genome shotgun (WGS) entry which is preliminary data.</text>
</comment>